<dbReference type="AlphaFoldDB" id="A0AAN8C4U7"/>
<protein>
    <submittedName>
        <fullName evidence="2">Uncharacterized protein</fullName>
    </submittedName>
</protein>
<reference evidence="2 3" key="1">
    <citation type="journal article" date="2023" name="Mol. Biol. Evol.">
        <title>Genomics of Secondarily Temperate Adaptation in the Only Non-Antarctic Icefish.</title>
        <authorList>
            <person name="Rivera-Colon A.G."/>
            <person name="Rayamajhi N."/>
            <person name="Minhas B.F."/>
            <person name="Madrigal G."/>
            <person name="Bilyk K.T."/>
            <person name="Yoon V."/>
            <person name="Hune M."/>
            <person name="Gregory S."/>
            <person name="Cheng C.H.C."/>
            <person name="Catchen J.M."/>
        </authorList>
    </citation>
    <scope>NUCLEOTIDE SEQUENCE [LARGE SCALE GENOMIC DNA]</scope>
    <source>
        <strain evidence="2">JC2023a</strain>
    </source>
</reference>
<accession>A0AAN8C4U7</accession>
<evidence type="ECO:0000313" key="3">
    <source>
        <dbReference type="Proteomes" id="UP001335648"/>
    </source>
</evidence>
<dbReference type="EMBL" id="JAULUE010002053">
    <property type="protein sequence ID" value="KAK5897089.1"/>
    <property type="molecule type" value="Genomic_DNA"/>
</dbReference>
<evidence type="ECO:0000256" key="1">
    <source>
        <dbReference type="SAM" id="MobiDB-lite"/>
    </source>
</evidence>
<name>A0AAN8C4U7_9TELE</name>
<gene>
    <name evidence="2" type="ORF">CesoFtcFv8_010182</name>
</gene>
<keyword evidence="3" id="KW-1185">Reference proteome</keyword>
<comment type="caution">
    <text evidence="2">The sequence shown here is derived from an EMBL/GenBank/DDBJ whole genome shotgun (WGS) entry which is preliminary data.</text>
</comment>
<feature type="region of interest" description="Disordered" evidence="1">
    <location>
        <begin position="113"/>
        <end position="135"/>
    </location>
</feature>
<proteinExistence type="predicted"/>
<dbReference type="Proteomes" id="UP001335648">
    <property type="component" value="Unassembled WGS sequence"/>
</dbReference>
<evidence type="ECO:0000313" key="2">
    <source>
        <dbReference type="EMBL" id="KAK5897089.1"/>
    </source>
</evidence>
<sequence>MLKSTIGIGGAVIEAVDMRTNAVNLQQHLSRRRTGKGVHPIIEISIYIHSPLRSASGLLHLCSRDDTHTHGSEQGRGCQPLLKCPSARSCSRPPVSLHIICPPHPARCSLRQRIPERPADQSAARTRRRRNHNKSTCVILHFR</sequence>
<organism evidence="2 3">
    <name type="scientific">Champsocephalus esox</name>
    <name type="common">pike icefish</name>
    <dbReference type="NCBI Taxonomy" id="159716"/>
    <lineage>
        <taxon>Eukaryota</taxon>
        <taxon>Metazoa</taxon>
        <taxon>Chordata</taxon>
        <taxon>Craniata</taxon>
        <taxon>Vertebrata</taxon>
        <taxon>Euteleostomi</taxon>
        <taxon>Actinopterygii</taxon>
        <taxon>Neopterygii</taxon>
        <taxon>Teleostei</taxon>
        <taxon>Neoteleostei</taxon>
        <taxon>Acanthomorphata</taxon>
        <taxon>Eupercaria</taxon>
        <taxon>Perciformes</taxon>
        <taxon>Notothenioidei</taxon>
        <taxon>Channichthyidae</taxon>
        <taxon>Champsocephalus</taxon>
    </lineage>
</organism>